<dbReference type="Pfam" id="PF16258">
    <property type="entry name" value="DUF4912"/>
    <property type="match status" value="1"/>
</dbReference>
<organism evidence="1 2">
    <name type="scientific">Marinitoga piezophila (strain DSM 14283 / JCM 11233 / KA3)</name>
    <dbReference type="NCBI Taxonomy" id="443254"/>
    <lineage>
        <taxon>Bacteria</taxon>
        <taxon>Thermotogati</taxon>
        <taxon>Thermotogota</taxon>
        <taxon>Thermotogae</taxon>
        <taxon>Petrotogales</taxon>
        <taxon>Petrotogaceae</taxon>
        <taxon>Marinitoga</taxon>
    </lineage>
</organism>
<sequence length="264" mass="30826">MIIDKKLSMLLENDEPSIQELRNIAKNMGIKLKRSMRKKDIIKVIKNKLLQLKEEGLITDPTVMNSFTTKSINKNSILKYGKKLNKNILVITSVNANWVHAFWEFSNEIIEKLNKISESTKLIMRFYDITGIEMDIDVPHRTYEYPNDLKEYTNYYFYLPVPNKEYIAELGYFTQEKEFIAIIRSNRVKMPSDKPNFSESVYMYNLKTGKKRKIKHKKEFNIIEKISGVSNGNMIFSQLGDKPPISGGGSFIWNLYSLNRGIKK</sequence>
<dbReference type="Proteomes" id="UP000007161">
    <property type="component" value="Chromosome"/>
</dbReference>
<evidence type="ECO:0008006" key="3">
    <source>
        <dbReference type="Google" id="ProtNLM"/>
    </source>
</evidence>
<evidence type="ECO:0000313" key="2">
    <source>
        <dbReference type="Proteomes" id="UP000007161"/>
    </source>
</evidence>
<dbReference type="RefSeq" id="WP_014297023.1">
    <property type="nucleotide sequence ID" value="NC_016751.1"/>
</dbReference>
<dbReference type="EMBL" id="CP003257">
    <property type="protein sequence ID" value="AEX85952.1"/>
    <property type="molecule type" value="Genomic_DNA"/>
</dbReference>
<dbReference type="HOGENOM" id="CLU_1065321_0_0_0"/>
<gene>
    <name evidence="1" type="ordered locus">Marpi_1562</name>
</gene>
<accession>H2J4L0</accession>
<reference evidence="2" key="2">
    <citation type="submission" date="2012-01" db="EMBL/GenBank/DDBJ databases">
        <title>Complete sequence of chromosome of Marinitoga piezophila KA3.</title>
        <authorList>
            <person name="Lucas S."/>
            <person name="Han J."/>
            <person name="Lapidus A."/>
            <person name="Cheng J.-F."/>
            <person name="Goodwin L."/>
            <person name="Pitluck S."/>
            <person name="Peters L."/>
            <person name="Mikhailova N."/>
            <person name="Teshima H."/>
            <person name="Detter J.C."/>
            <person name="Han C."/>
            <person name="Tapia R."/>
            <person name="Land M."/>
            <person name="Hauser L."/>
            <person name="Kyrpides N."/>
            <person name="Ivanova N."/>
            <person name="Pagani I."/>
            <person name="Jebbar M."/>
            <person name="Vannier P."/>
            <person name="Oger P."/>
            <person name="Cario A."/>
            <person name="Bartlett D."/>
            <person name="Noll K.M."/>
            <person name="Woyke T."/>
        </authorList>
    </citation>
    <scope>NUCLEOTIDE SEQUENCE [LARGE SCALE GENOMIC DNA]</scope>
    <source>
        <strain evidence="2">DSM 14283 / JCM 11233 / KA3</strain>
    </source>
</reference>
<dbReference type="OrthoDB" id="9812700at2"/>
<dbReference type="AlphaFoldDB" id="H2J4L0"/>
<proteinExistence type="predicted"/>
<reference evidence="1 2" key="1">
    <citation type="journal article" date="2012" name="J. Bacteriol.">
        <title>Complete Genome Sequence of the Thermophilic, Piezophilic, Heterotrophic Bacterium Marinitoga piezophila KA3.</title>
        <authorList>
            <person name="Lucas S."/>
            <person name="Han J."/>
            <person name="Lapidus A."/>
            <person name="Cheng J.F."/>
            <person name="Goodwin L.A."/>
            <person name="Pitluck S."/>
            <person name="Peters L."/>
            <person name="Mikhailova N."/>
            <person name="Teshima H."/>
            <person name="Detter J.C."/>
            <person name="Han C."/>
            <person name="Tapia R."/>
            <person name="Land M."/>
            <person name="Hauser L."/>
            <person name="Kyrpides N.C."/>
            <person name="Ivanova N."/>
            <person name="Pagani I."/>
            <person name="Vannier P."/>
            <person name="Oger P."/>
            <person name="Bartlett D.H."/>
            <person name="Noll K.M."/>
            <person name="Woyke T."/>
            <person name="Jebbar M."/>
        </authorList>
    </citation>
    <scope>NUCLEOTIDE SEQUENCE [LARGE SCALE GENOMIC DNA]</scope>
    <source>
        <strain evidence="2">DSM 14283 / JCM 11233 / KA3</strain>
    </source>
</reference>
<keyword evidence="2" id="KW-1185">Reference proteome</keyword>
<name>H2J4L0_MARPK</name>
<dbReference type="KEGG" id="mpz:Marpi_1562"/>
<dbReference type="eggNOG" id="COG3330">
    <property type="taxonomic scope" value="Bacteria"/>
</dbReference>
<dbReference type="STRING" id="443254.Marpi_1562"/>
<protein>
    <recommendedName>
        <fullName evidence="3">Rho termination factor N-terminal domain-containing protein</fullName>
    </recommendedName>
</protein>
<dbReference type="InterPro" id="IPR032585">
    <property type="entry name" value="DUF4912"/>
</dbReference>
<evidence type="ECO:0000313" key="1">
    <source>
        <dbReference type="EMBL" id="AEX85952.1"/>
    </source>
</evidence>